<keyword evidence="7" id="KW-1185">Reference proteome</keyword>
<evidence type="ECO:0000259" key="5">
    <source>
        <dbReference type="PROSITE" id="PS50893"/>
    </source>
</evidence>
<keyword evidence="4 6" id="KW-0067">ATP-binding</keyword>
<evidence type="ECO:0000256" key="4">
    <source>
        <dbReference type="ARBA" id="ARBA00022840"/>
    </source>
</evidence>
<dbReference type="Pfam" id="PF00005">
    <property type="entry name" value="ABC_tran"/>
    <property type="match status" value="1"/>
</dbReference>
<proteinExistence type="inferred from homology"/>
<dbReference type="GO" id="GO:0005524">
    <property type="term" value="F:ATP binding"/>
    <property type="evidence" value="ECO:0007669"/>
    <property type="project" value="UniProtKB-KW"/>
</dbReference>
<dbReference type="InterPro" id="IPR003439">
    <property type="entry name" value="ABC_transporter-like_ATP-bd"/>
</dbReference>
<dbReference type="AlphaFoldDB" id="B9K7R3"/>
<protein>
    <submittedName>
        <fullName evidence="6">ABC transporter, ATP-binding protein</fullName>
    </submittedName>
</protein>
<keyword evidence="2" id="KW-0813">Transport</keyword>
<evidence type="ECO:0000256" key="1">
    <source>
        <dbReference type="ARBA" id="ARBA00005417"/>
    </source>
</evidence>
<dbReference type="PANTHER" id="PTHR42711">
    <property type="entry name" value="ABC TRANSPORTER ATP-BINDING PROTEIN"/>
    <property type="match status" value="1"/>
</dbReference>
<dbReference type="InterPro" id="IPR003593">
    <property type="entry name" value="AAA+_ATPase"/>
</dbReference>
<reference evidence="6 7" key="1">
    <citation type="journal article" date="2009" name="Biosci. Biotechnol. Biochem.">
        <title>WeGAS: a web-based microbial genome annotation system.</title>
        <authorList>
            <person name="Lee D."/>
            <person name="Seo H."/>
            <person name="Park C."/>
            <person name="Park K."/>
        </authorList>
    </citation>
    <scope>NUCLEOTIDE SEQUENCE [LARGE SCALE GENOMIC DNA]</scope>
    <source>
        <strain evidence="7">ATCC 49049 / DSM 4359 / NBRC 107923 / NS-E</strain>
    </source>
</reference>
<evidence type="ECO:0000256" key="2">
    <source>
        <dbReference type="ARBA" id="ARBA00022448"/>
    </source>
</evidence>
<evidence type="ECO:0000256" key="3">
    <source>
        <dbReference type="ARBA" id="ARBA00022741"/>
    </source>
</evidence>
<keyword evidence="3" id="KW-0547">Nucleotide-binding</keyword>
<dbReference type="STRING" id="309803.CTN_0820"/>
<evidence type="ECO:0000313" key="6">
    <source>
        <dbReference type="EMBL" id="ACM22996.1"/>
    </source>
</evidence>
<dbReference type="InterPro" id="IPR027417">
    <property type="entry name" value="P-loop_NTPase"/>
</dbReference>
<organism evidence="6 7">
    <name type="scientific">Thermotoga neapolitana (strain ATCC 49049 / DSM 4359 / NBRC 107923 / NS-E)</name>
    <dbReference type="NCBI Taxonomy" id="309803"/>
    <lineage>
        <taxon>Bacteria</taxon>
        <taxon>Thermotogati</taxon>
        <taxon>Thermotogota</taxon>
        <taxon>Thermotogae</taxon>
        <taxon>Thermotogales</taxon>
        <taxon>Thermotogaceae</taxon>
        <taxon>Thermotoga</taxon>
    </lineage>
</organism>
<gene>
    <name evidence="6" type="ordered locus">CTN_0820</name>
</gene>
<comment type="similarity">
    <text evidence="1">Belongs to the ABC transporter superfamily.</text>
</comment>
<dbReference type="KEGG" id="tna:CTN_0820"/>
<dbReference type="Proteomes" id="UP000000445">
    <property type="component" value="Chromosome"/>
</dbReference>
<evidence type="ECO:0000313" key="7">
    <source>
        <dbReference type="Proteomes" id="UP000000445"/>
    </source>
</evidence>
<dbReference type="SUPFAM" id="SSF52540">
    <property type="entry name" value="P-loop containing nucleoside triphosphate hydrolases"/>
    <property type="match status" value="1"/>
</dbReference>
<dbReference type="EMBL" id="CP000916">
    <property type="protein sequence ID" value="ACM22996.1"/>
    <property type="molecule type" value="Genomic_DNA"/>
</dbReference>
<sequence>MKKGESLGVVGKNSAGKTTLLKILATILKPDEGRLILFGKDALKDLKSVRKKIAFVPEFPSLLEELSVYENLMFFSQLKGAKVKDSLISDLMLEPFLNTIVQNASKGIKQRLAIAVALLGEPELVILDEPTSGLDVESATVVREMLKRLKEEGITIIVSSHIEEDIKSVCDRIFFINNGGRKL</sequence>
<dbReference type="Gene3D" id="3.40.50.300">
    <property type="entry name" value="P-loop containing nucleotide triphosphate hydrolases"/>
    <property type="match status" value="1"/>
</dbReference>
<name>B9K7R3_THENN</name>
<dbReference type="RefSeq" id="WP_015919313.1">
    <property type="nucleotide sequence ID" value="NC_011978.1"/>
</dbReference>
<dbReference type="SMART" id="SM00382">
    <property type="entry name" value="AAA"/>
    <property type="match status" value="1"/>
</dbReference>
<feature type="domain" description="ABC transporter" evidence="5">
    <location>
        <begin position="1"/>
        <end position="183"/>
    </location>
</feature>
<dbReference type="HOGENOM" id="CLU_000604_1_2_0"/>
<dbReference type="PANTHER" id="PTHR42711:SF5">
    <property type="entry name" value="ABC TRANSPORTER ATP-BINDING PROTEIN NATA"/>
    <property type="match status" value="1"/>
</dbReference>
<accession>B9K7R3</accession>
<dbReference type="CDD" id="cd03230">
    <property type="entry name" value="ABC_DR_subfamily_A"/>
    <property type="match status" value="1"/>
</dbReference>
<dbReference type="InterPro" id="IPR050763">
    <property type="entry name" value="ABC_transporter_ATP-binding"/>
</dbReference>
<dbReference type="eggNOG" id="COG1131">
    <property type="taxonomic scope" value="Bacteria"/>
</dbReference>
<dbReference type="PROSITE" id="PS50893">
    <property type="entry name" value="ABC_TRANSPORTER_2"/>
    <property type="match status" value="1"/>
</dbReference>
<dbReference type="GO" id="GO:0016887">
    <property type="term" value="F:ATP hydrolysis activity"/>
    <property type="evidence" value="ECO:0007669"/>
    <property type="project" value="InterPro"/>
</dbReference>